<dbReference type="InterPro" id="IPR055405">
    <property type="entry name" value="ARM_KNTC1_3rd"/>
</dbReference>
<feature type="compositionally biased region" description="Polar residues" evidence="1">
    <location>
        <begin position="26"/>
        <end position="36"/>
    </location>
</feature>
<evidence type="ECO:0000259" key="3">
    <source>
        <dbReference type="Pfam" id="PF24506"/>
    </source>
</evidence>
<comment type="caution">
    <text evidence="7">The sequence shown here is derived from an EMBL/GenBank/DDBJ whole genome shotgun (WGS) entry which is preliminary data.</text>
</comment>
<feature type="region of interest" description="Disordered" evidence="1">
    <location>
        <begin position="2749"/>
        <end position="2777"/>
    </location>
</feature>
<feature type="region of interest" description="Disordered" evidence="1">
    <location>
        <begin position="1"/>
        <end position="75"/>
    </location>
</feature>
<dbReference type="SUPFAM" id="SSF50978">
    <property type="entry name" value="WD40 repeat-like"/>
    <property type="match status" value="1"/>
</dbReference>
<accession>A0A9W8GBL3</accession>
<dbReference type="GO" id="GO:0005828">
    <property type="term" value="C:kinetochore microtubule"/>
    <property type="evidence" value="ECO:0007669"/>
    <property type="project" value="TreeGrafter"/>
</dbReference>
<dbReference type="PANTHER" id="PTHR15688:SF1">
    <property type="entry name" value="KINETOCHORE-ASSOCIATED PROTEIN 1"/>
    <property type="match status" value="1"/>
</dbReference>
<feature type="domain" description="RZZ complex subunit KNTC1/ROD C-terminal" evidence="2">
    <location>
        <begin position="2081"/>
        <end position="2538"/>
    </location>
</feature>
<evidence type="ECO:0008006" key="9">
    <source>
        <dbReference type="Google" id="ProtNLM"/>
    </source>
</evidence>
<evidence type="ECO:0000256" key="1">
    <source>
        <dbReference type="SAM" id="MobiDB-lite"/>
    </source>
</evidence>
<dbReference type="EMBL" id="JANBTW010000014">
    <property type="protein sequence ID" value="KAJ2679181.1"/>
    <property type="molecule type" value="Genomic_DNA"/>
</dbReference>
<evidence type="ECO:0000313" key="8">
    <source>
        <dbReference type="Proteomes" id="UP001151518"/>
    </source>
</evidence>
<dbReference type="GO" id="GO:0007094">
    <property type="term" value="P:mitotic spindle assembly checkpoint signaling"/>
    <property type="evidence" value="ECO:0007669"/>
    <property type="project" value="TreeGrafter"/>
</dbReference>
<dbReference type="InterPro" id="IPR055404">
    <property type="entry name" value="ARM_KNTC1_2nd"/>
</dbReference>
<evidence type="ECO:0000259" key="2">
    <source>
        <dbReference type="Pfam" id="PF10493"/>
    </source>
</evidence>
<dbReference type="InterPro" id="IPR055403">
    <property type="entry name" value="ARM_KNTC1_1st"/>
</dbReference>
<feature type="compositionally biased region" description="Basic and acidic residues" evidence="1">
    <location>
        <begin position="63"/>
        <end position="73"/>
    </location>
</feature>
<dbReference type="GO" id="GO:1990423">
    <property type="term" value="C:RZZ complex"/>
    <property type="evidence" value="ECO:0007669"/>
    <property type="project" value="TreeGrafter"/>
</dbReference>
<dbReference type="InterPro" id="IPR055402">
    <property type="entry name" value="KNTC1_N"/>
</dbReference>
<feature type="compositionally biased region" description="Polar residues" evidence="1">
    <location>
        <begin position="1"/>
        <end position="18"/>
    </location>
</feature>
<dbReference type="Pfam" id="PF24516">
    <property type="entry name" value="ARM_KNTC1_2nd"/>
    <property type="match status" value="1"/>
</dbReference>
<evidence type="ECO:0000259" key="5">
    <source>
        <dbReference type="Pfam" id="PF24516"/>
    </source>
</evidence>
<dbReference type="GO" id="GO:0005737">
    <property type="term" value="C:cytoplasm"/>
    <property type="evidence" value="ECO:0007669"/>
    <property type="project" value="TreeGrafter"/>
</dbReference>
<evidence type="ECO:0000259" key="4">
    <source>
        <dbReference type="Pfam" id="PF24515"/>
    </source>
</evidence>
<dbReference type="InterPro" id="IPR019527">
    <property type="entry name" value="RZZ-complex_KNTC1/ROD_C"/>
</dbReference>
<dbReference type="InterPro" id="IPR036322">
    <property type="entry name" value="WD40_repeat_dom_sf"/>
</dbReference>
<dbReference type="Proteomes" id="UP001151518">
    <property type="component" value="Unassembled WGS sequence"/>
</dbReference>
<feature type="domain" description="KNTC1 first ARM-repeats" evidence="6">
    <location>
        <begin position="556"/>
        <end position="786"/>
    </location>
</feature>
<evidence type="ECO:0000259" key="6">
    <source>
        <dbReference type="Pfam" id="PF24520"/>
    </source>
</evidence>
<dbReference type="GO" id="GO:0000070">
    <property type="term" value="P:mitotic sister chromatid segregation"/>
    <property type="evidence" value="ECO:0007669"/>
    <property type="project" value="TreeGrafter"/>
</dbReference>
<evidence type="ECO:0000313" key="7">
    <source>
        <dbReference type="EMBL" id="KAJ2679181.1"/>
    </source>
</evidence>
<gene>
    <name evidence="7" type="ORF">GGI25_001749</name>
</gene>
<sequence length="2804" mass="311892">MNNLNDTIAPSLSSNTNTDIHKDKSNSTSTTNQTARIRQHLSDEIPSSPKHTKRRKVAVSNRPQEDITDRPNSEYDSDWQLQLCSGSDETLQISRIARTGYYSTQRDKNSNSATNKSNSSRFAASENTFDSYRLETLAAAERTFAGFLQNELPDYDSHWCKATVSADLVAITISNQVHILTSDCKSQVAVIRHDSRILTTALNCDSSFVAFGDESGMLFIIHIKTRQPVFSQTIKTSDSQLSTKAKDTLSLGISALRFATCGSVDGSIREELALTTNDGTLVRFSGIRLCLLSQAIVDEDMTLAARLKQEIRVEFVSLFASKRAIHHGGVDGLSVFYSQNKSHIVVAGNGSACMSCWERTESISDNTDTKDRLPSTQLADLVTTECSGSGYTKILLSLDHRYLVALSENGSLDVYECSTLTLVFRYDDVVVDDFSVLAPGTSNSGSSPPTSILVAIITKPIQASEGSGCEASDNDSDKDTDDDALCRRLLVISLPAMELIYSMDVSVWCWFAHDARLSHDIADSILFVEGTVSDGAQSFHLRSLYETVPLERLKHFLRAGRYAEAESFAEKCEIPLSLVYHKRLEEFLVDSLANTSRESEQALSVEKILDLLGHIDDDIDFSIDVCLRISIPSYDGVQRLLQHARYLAAHSAPGDMQRILNTVQRLGTWATIAVDTTSSTSSLQKDSFDSRAWHKFRIADLASCMRSYIAQGDMMRAGAIWRRHCDENRLRSDIVGAIQGFPIDVDMQALAGWLRAEVLPTLQTCQQWQELAVWVEQRARMLASKRKKLSDALHLVDLLDIGTWSADLGNSSSHDYKVRVSICSPLAATPQKFIDNSVQTAKWTLGLAQASGFPVFPAPASSEHAPDGEPALQSCLFLRKQLLDLVYLRERHNMVLTLDDYDQLSYSMIATEFLDRVGAPELLGDAYFNHFIPYSELHQLDFAQILREYCIEMMNTIDREDIESVAQRNDGNTNTDDSSDGIALAAFSTSAGVGRHSWEPRVLQLLSCLYLSCVGRRNYSSPSTSDIGMSAYCQMTKLPPLTSSRTGLLKTYSELMLEVMRRSSIPWSPSIGTAIKDTLSLISHYSSMDAELERSQIDIKEQFRLMCLKRMLLLHGLSDFHISNTKMAYPLLQWLVRKTDNDSIMSDVLQLVDAYHHLSRTSAYVFRFQALCDAGEIEKAAELMFFIDAAEYKMCTDVAIQKYMPMEVARRGLCWIREVLDNMPFGESASRIQFKKLVDTAMAALRALKGLSSRYSRSTTSSASANNDGVAASRPIATSELQRLQLFIDRESTSLGVVWQLLVDGGIMVSPGELEQESMREQILSELLEQHWLRAYTTDRLKGGFLSEKASSCRNEYKGKIIDVNEASFSRATLNAVHSTQTKTAGIPREMIGLPLIPANIKTLSAMLRFSPAQLGFKIVSKCLSLRLYTMALDMCQQLVEMLKPLPSLSSPSAASSEWLSTVHALVSCERELSNFLANVAAGDTGLDDSSNIPVLSGKAQGLLLRRLVTVCQSACLKCASHPHLVSFLDAYSCWELAQAIFNQTTDGDFALLTKRFPAIGIQTMYAGSSKLQASTSLPDTLAANSSDLLDPVYLADSHEDALSSWLGSLYSNSYCERGLVLDTDRTMHLVYRFASALRWLPAADLCGNNNNNNAEQIAGVVSSSAKPKDKSSISGKNADLDYDYAKMDEEELKSLNSEDIRFEVIRRCADLIVHLAHNRHWILAVHVLQLAISHLARSSFVIQKNDLPAEASESLDVLRQRLSSGGISKDELAAFFNVSSTESPTAADIQCLVSKSLVKSLQQRGIDAVFIFSSMLMEPPAKAYQHLSTAMSHSGLLPSRVIALANIGSACSLVWQQQALLDRCRAVAAAARWSEQLQLLQLKFDVALLNNPKPELLEPLVRPMLLKTGMDITTLLEFAEAFRLDETFIILEYILLCCSAQNVDGYQARILGVASEIANTKLLERTYIDALENGISTYDYERLQFVVQLLQELRPQDKGITKYSAVLDILCSYDRKAAPTHDELLFEHSRTFGLQDIINKASFVDHRLPDNGNYIVDTGRECTSFDDTSMSYQGLLAKYSLARKRLPFHSLVNGSPWTTLLPELAADTVDRLLPLAQPLELSEDDFYMNLIDSMLKQWKSGNAFTGMAADASTIYELATNKATTHFNTIQQLIRCFKDPEAAISTIKHVSDELPCGPDRIAVLKLGIKLLRKWGQYIKRMPEPERTQMMAKAETIYLHFEKSYTDAETELSLRRSGLEEYLALFVDAQGSAAVIDALASMFEGECKSAVHESSTSGKRPLHEVLRNVAAIYDIGLDTLTVKLLNRYLESAVIFDKESEWLELPSARYQSSLHLLTSQEAVVRQRILYLLRIYPVSDAIKYLMDFAYAPKGGMSCLCRARALAILFSFASYEDISQLQHPENVHRYFQALLYLADFEHAGIPQSTADFLDCDKAALARSIWIDNHEEPRAVQLVCNMCLDFMVNDCDLILRILTRLLAAERNFYVANALSIISNVPCYSSIAEIPALWNQATLGCLLQIAQRTDDNWIENTFTVLGSCIRSRYLLTIDASAIILSLLKESKMGSTIITNTRALQIACAAFDAFPSSSKTEMIFLDFIGSMEPKQVHEFILCILDLTNTALSSTQNTQLFVDWAVLRSLSLVFDFVDANELYEQVLLHPPLGKAIHAFVQNRIRQNKLTNAVTACLERNKQQLAMQLVCQYYKTRPAEALAEDAKRAGIILNDIEAPRASRNSSTTSDIEGDSTVNSMNSEASIENTQEDTSVIVRLTSKVSDQQKLGIYIRSHS</sequence>
<dbReference type="InterPro" id="IPR015943">
    <property type="entry name" value="WD40/YVTN_repeat-like_dom_sf"/>
</dbReference>
<dbReference type="PANTHER" id="PTHR15688">
    <property type="entry name" value="KINETOCHORE-ASSOCIATED PROTEIN 1"/>
    <property type="match status" value="1"/>
</dbReference>
<feature type="domain" description="KNTC1 third ARM-repeats" evidence="4">
    <location>
        <begin position="1794"/>
        <end position="1988"/>
    </location>
</feature>
<dbReference type="Pfam" id="PF10493">
    <property type="entry name" value="Rod_C"/>
    <property type="match status" value="1"/>
</dbReference>
<proteinExistence type="predicted"/>
<dbReference type="Pfam" id="PF24520">
    <property type="entry name" value="ARM_KNTC1_1st"/>
    <property type="match status" value="1"/>
</dbReference>
<name>A0A9W8GBL3_9FUNG</name>
<dbReference type="Gene3D" id="2.130.10.10">
    <property type="entry name" value="YVTN repeat-like/Quinoprotein amine dehydrogenase"/>
    <property type="match status" value="1"/>
</dbReference>
<protein>
    <recommendedName>
        <fullName evidence="9">RZZ complex subunit KNTC1/ROD C-terminal domain-containing protein</fullName>
    </recommendedName>
</protein>
<organism evidence="7 8">
    <name type="scientific">Coemansia spiralis</name>
    <dbReference type="NCBI Taxonomy" id="417178"/>
    <lineage>
        <taxon>Eukaryota</taxon>
        <taxon>Fungi</taxon>
        <taxon>Fungi incertae sedis</taxon>
        <taxon>Zoopagomycota</taxon>
        <taxon>Kickxellomycotina</taxon>
        <taxon>Kickxellomycetes</taxon>
        <taxon>Kickxellales</taxon>
        <taxon>Kickxellaceae</taxon>
        <taxon>Coemansia</taxon>
    </lineage>
</organism>
<dbReference type="Pfam" id="PF24506">
    <property type="entry name" value="KNTC1_N"/>
    <property type="match status" value="1"/>
</dbReference>
<dbReference type="GO" id="GO:1903394">
    <property type="term" value="P:protein localization to kinetochore involved in kinetochore assembly"/>
    <property type="evidence" value="ECO:0007669"/>
    <property type="project" value="TreeGrafter"/>
</dbReference>
<dbReference type="InterPro" id="IPR052802">
    <property type="entry name" value="KNTC1"/>
</dbReference>
<dbReference type="GO" id="GO:0031267">
    <property type="term" value="F:small GTPase binding"/>
    <property type="evidence" value="ECO:0007669"/>
    <property type="project" value="TreeGrafter"/>
</dbReference>
<feature type="domain" description="KNTC1 second ARM-repeats" evidence="5">
    <location>
        <begin position="1054"/>
        <end position="1183"/>
    </location>
</feature>
<dbReference type="Pfam" id="PF24515">
    <property type="entry name" value="ARM_KNTC1_3rd"/>
    <property type="match status" value="1"/>
</dbReference>
<dbReference type="OrthoDB" id="343783at2759"/>
<reference evidence="7" key="1">
    <citation type="submission" date="2022-07" db="EMBL/GenBank/DDBJ databases">
        <title>Phylogenomic reconstructions and comparative analyses of Kickxellomycotina fungi.</title>
        <authorList>
            <person name="Reynolds N.K."/>
            <person name="Stajich J.E."/>
            <person name="Barry K."/>
            <person name="Grigoriev I.V."/>
            <person name="Crous P."/>
            <person name="Smith M.E."/>
        </authorList>
    </citation>
    <scope>NUCLEOTIDE SEQUENCE</scope>
    <source>
        <strain evidence="7">NRRL 3115</strain>
    </source>
</reference>
<feature type="domain" description="KNTC1 N-terminal" evidence="3">
    <location>
        <begin position="162"/>
        <end position="444"/>
    </location>
</feature>